<dbReference type="InterPro" id="IPR013284">
    <property type="entry name" value="Beta-catenin"/>
</dbReference>
<gene>
    <name evidence="3" type="ORF">GSOID_T00025813001</name>
</gene>
<dbReference type="Pfam" id="PF00514">
    <property type="entry name" value="Arm"/>
    <property type="match status" value="1"/>
</dbReference>
<dbReference type="InterPro" id="IPR016024">
    <property type="entry name" value="ARM-type_fold"/>
</dbReference>
<dbReference type="PROSITE" id="PS50176">
    <property type="entry name" value="ARM_REPEAT"/>
    <property type="match status" value="1"/>
</dbReference>
<dbReference type="InterPro" id="IPR011989">
    <property type="entry name" value="ARM-like"/>
</dbReference>
<reference evidence="3" key="1">
    <citation type="journal article" date="2010" name="Science">
        <title>Plasticity of animal genome architecture unmasked by rapid evolution of a pelagic tunicate.</title>
        <authorList>
            <person name="Denoeud F."/>
            <person name="Henriet S."/>
            <person name="Mungpakdee S."/>
            <person name="Aury J.M."/>
            <person name="Da Silva C."/>
            <person name="Brinkmann H."/>
            <person name="Mikhaleva J."/>
            <person name="Olsen L.C."/>
            <person name="Jubin C."/>
            <person name="Canestro C."/>
            <person name="Bouquet J.M."/>
            <person name="Danks G."/>
            <person name="Poulain J."/>
            <person name="Campsteijn C."/>
            <person name="Adamski M."/>
            <person name="Cross I."/>
            <person name="Yadetie F."/>
            <person name="Muffato M."/>
            <person name="Louis A."/>
            <person name="Butcher S."/>
            <person name="Tsagkogeorga G."/>
            <person name="Konrad A."/>
            <person name="Singh S."/>
            <person name="Jensen M.F."/>
            <person name="Cong E.H."/>
            <person name="Eikeseth-Otteraa H."/>
            <person name="Noel B."/>
            <person name="Anthouard V."/>
            <person name="Porcel B.M."/>
            <person name="Kachouri-Lafond R."/>
            <person name="Nishino A."/>
            <person name="Ugolini M."/>
            <person name="Chourrout P."/>
            <person name="Nishida H."/>
            <person name="Aasland R."/>
            <person name="Huzurbazar S."/>
            <person name="Westhof E."/>
            <person name="Delsuc F."/>
            <person name="Lehrach H."/>
            <person name="Reinhardt R."/>
            <person name="Weissenbach J."/>
            <person name="Roy S.W."/>
            <person name="Artiguenave F."/>
            <person name="Postlethwait J.H."/>
            <person name="Manak J.R."/>
            <person name="Thompson E.M."/>
            <person name="Jaillon O."/>
            <person name="Du Pasquier L."/>
            <person name="Boudinot P."/>
            <person name="Liberles D.A."/>
            <person name="Volff J.N."/>
            <person name="Philippe H."/>
            <person name="Lenhard B."/>
            <person name="Roest Crollius H."/>
            <person name="Wincker P."/>
            <person name="Chourrout D."/>
        </authorList>
    </citation>
    <scope>NUCLEOTIDE SEQUENCE [LARGE SCALE GENOMIC DNA]</scope>
</reference>
<evidence type="ECO:0000313" key="3">
    <source>
        <dbReference type="EMBL" id="CBY42143.1"/>
    </source>
</evidence>
<dbReference type="PRINTS" id="PR01869">
    <property type="entry name" value="BCATNINFAMLY"/>
</dbReference>
<dbReference type="PANTHER" id="PTHR45976">
    <property type="entry name" value="ARMADILLO SEGMENT POLARITY PROTEIN"/>
    <property type="match status" value="1"/>
</dbReference>
<evidence type="ECO:0008006" key="4">
    <source>
        <dbReference type="Google" id="ProtNLM"/>
    </source>
</evidence>
<dbReference type="GO" id="GO:0007155">
    <property type="term" value="P:cell adhesion"/>
    <property type="evidence" value="ECO:0007669"/>
    <property type="project" value="InterPro"/>
</dbReference>
<dbReference type="Proteomes" id="UP000011014">
    <property type="component" value="Unassembled WGS sequence"/>
</dbReference>
<accession>E4Z365</accession>
<name>E4Z365_OIKDI</name>
<dbReference type="InterPro" id="IPR000225">
    <property type="entry name" value="Armadillo"/>
</dbReference>
<protein>
    <recommendedName>
        <fullName evidence="4">Armadillo repeat-containing protein 8</fullName>
    </recommendedName>
</protein>
<dbReference type="AlphaFoldDB" id="E4Z365"/>
<dbReference type="SMART" id="SM00185">
    <property type="entry name" value="ARM"/>
    <property type="match status" value="5"/>
</dbReference>
<organism evidence="3">
    <name type="scientific">Oikopleura dioica</name>
    <name type="common">Tunicate</name>
    <dbReference type="NCBI Taxonomy" id="34765"/>
    <lineage>
        <taxon>Eukaryota</taxon>
        <taxon>Metazoa</taxon>
        <taxon>Chordata</taxon>
        <taxon>Tunicata</taxon>
        <taxon>Appendicularia</taxon>
        <taxon>Copelata</taxon>
        <taxon>Oikopleuridae</taxon>
        <taxon>Oikopleura</taxon>
    </lineage>
</organism>
<evidence type="ECO:0000256" key="1">
    <source>
        <dbReference type="ARBA" id="ARBA00005462"/>
    </source>
</evidence>
<comment type="similarity">
    <text evidence="1">Belongs to the beta-catenin family.</text>
</comment>
<dbReference type="GO" id="GO:0005911">
    <property type="term" value="C:cell-cell junction"/>
    <property type="evidence" value="ECO:0007669"/>
    <property type="project" value="UniProtKB-ARBA"/>
</dbReference>
<dbReference type="Gene3D" id="1.25.10.10">
    <property type="entry name" value="Leucine-rich Repeat Variant"/>
    <property type="match status" value="1"/>
</dbReference>
<feature type="repeat" description="ARM" evidence="2">
    <location>
        <begin position="44"/>
        <end position="71"/>
    </location>
</feature>
<evidence type="ECO:0000256" key="2">
    <source>
        <dbReference type="PROSITE-ProRule" id="PRU00259"/>
    </source>
</evidence>
<dbReference type="EMBL" id="FN656907">
    <property type="protein sequence ID" value="CBY42143.1"/>
    <property type="molecule type" value="Genomic_DNA"/>
</dbReference>
<proteinExistence type="inferred from homology"/>
<dbReference type="GO" id="GO:0045296">
    <property type="term" value="F:cadherin binding"/>
    <property type="evidence" value="ECO:0007669"/>
    <property type="project" value="InterPro"/>
</dbReference>
<sequence length="376" mass="41204">MPAFSHVLQDTNTKTHDETKKTVLAAMAILSEEPKGRLAMFKGHTIQALVRMLGHPKDTIVKYALSTLYNLIAFNKDEVAGAIRLAGGVKRMSALISPKEQRPFKDKLHAIVCASLEQLCMGDVGSKVIVSEMNCIAFIIDAVKSSTYEKLRYAASRTLCSLSAYSGLKSEILGLDAVNGLISAFDDPTATEDMKESILWTIRNLSDRIEDDSEVIHRLIADCLLIISGDSNVVDSLRHIAGGILCNLTCNSERNKVFVVENNGIRSLSSCILEASDSLSTKEPAICTLRHLTSRNACAEKARDQIADRHVVAELHSALKNFPELRVINCLVAKITIFYSRDLIVNSSTARRAGCNLQTSCTPPCPKFIPQQALQK</sequence>
<dbReference type="SUPFAM" id="SSF48371">
    <property type="entry name" value="ARM repeat"/>
    <property type="match status" value="1"/>
</dbReference>